<evidence type="ECO:0000313" key="3">
    <source>
        <dbReference type="EMBL" id="THU49343.1"/>
    </source>
</evidence>
<evidence type="ECO:0000256" key="1">
    <source>
        <dbReference type="SAM" id="MobiDB-lite"/>
    </source>
</evidence>
<keyword evidence="2" id="KW-0812">Transmembrane</keyword>
<keyword evidence="4" id="KW-1185">Reference proteome</keyword>
<dbReference type="GO" id="GO:0009507">
    <property type="term" value="C:chloroplast"/>
    <property type="evidence" value="ECO:0007669"/>
    <property type="project" value="TreeGrafter"/>
</dbReference>
<keyword evidence="2" id="KW-1133">Transmembrane helix</keyword>
<keyword evidence="2" id="KW-0472">Membrane</keyword>
<dbReference type="PANTHER" id="PTHR36374:SF1">
    <property type="entry name" value="OS01G0969000 PROTEIN"/>
    <property type="match status" value="1"/>
</dbReference>
<protein>
    <submittedName>
        <fullName evidence="3">Uncharacterized protein</fullName>
    </submittedName>
</protein>
<dbReference type="EMBL" id="PYDT01000009">
    <property type="protein sequence ID" value="THU49343.1"/>
    <property type="molecule type" value="Genomic_DNA"/>
</dbReference>
<gene>
    <name evidence="3" type="ORF">C4D60_Mb06t08580</name>
</gene>
<proteinExistence type="predicted"/>
<dbReference type="STRING" id="52838.A0A4S8ILJ1"/>
<feature type="transmembrane region" description="Helical" evidence="2">
    <location>
        <begin position="65"/>
        <end position="82"/>
    </location>
</feature>
<dbReference type="AlphaFoldDB" id="A0A4S8ILJ1"/>
<sequence>MEEVESGHLAVAALPAREEERHGTMNPSPTMIVTFPDAARRRAQSFPPPLRLEGEESTEDMNHHNMWQVYALGGFMILRWIWARWRERRDRGNSNEEG</sequence>
<evidence type="ECO:0000313" key="4">
    <source>
        <dbReference type="Proteomes" id="UP000317650"/>
    </source>
</evidence>
<name>A0A4S8ILJ1_MUSBA</name>
<comment type="caution">
    <text evidence="3">The sequence shown here is derived from an EMBL/GenBank/DDBJ whole genome shotgun (WGS) entry which is preliminary data.</text>
</comment>
<evidence type="ECO:0000256" key="2">
    <source>
        <dbReference type="SAM" id="Phobius"/>
    </source>
</evidence>
<feature type="region of interest" description="Disordered" evidence="1">
    <location>
        <begin position="1"/>
        <end position="31"/>
    </location>
</feature>
<reference evidence="3 4" key="1">
    <citation type="journal article" date="2019" name="Nat. Plants">
        <title>Genome sequencing of Musa balbisiana reveals subgenome evolution and function divergence in polyploid bananas.</title>
        <authorList>
            <person name="Yao X."/>
        </authorList>
    </citation>
    <scope>NUCLEOTIDE SEQUENCE [LARGE SCALE GENOMIC DNA]</scope>
    <source>
        <strain evidence="4">cv. DH-PKW</strain>
        <tissue evidence="3">Leaves</tissue>
    </source>
</reference>
<accession>A0A4S8ILJ1</accession>
<dbReference type="Proteomes" id="UP000317650">
    <property type="component" value="Chromosome 6"/>
</dbReference>
<dbReference type="PANTHER" id="PTHR36374">
    <property type="entry name" value="OS01G0969000 PROTEIN"/>
    <property type="match status" value="1"/>
</dbReference>
<organism evidence="3 4">
    <name type="scientific">Musa balbisiana</name>
    <name type="common">Banana</name>
    <dbReference type="NCBI Taxonomy" id="52838"/>
    <lineage>
        <taxon>Eukaryota</taxon>
        <taxon>Viridiplantae</taxon>
        <taxon>Streptophyta</taxon>
        <taxon>Embryophyta</taxon>
        <taxon>Tracheophyta</taxon>
        <taxon>Spermatophyta</taxon>
        <taxon>Magnoliopsida</taxon>
        <taxon>Liliopsida</taxon>
        <taxon>Zingiberales</taxon>
        <taxon>Musaceae</taxon>
        <taxon>Musa</taxon>
    </lineage>
</organism>